<evidence type="ECO:0000256" key="1">
    <source>
        <dbReference type="ARBA" id="ARBA00007637"/>
    </source>
</evidence>
<keyword evidence="4" id="KW-1185">Reference proteome</keyword>
<feature type="domain" description="NAD-dependent epimerase/dehydratase" evidence="2">
    <location>
        <begin position="12"/>
        <end position="206"/>
    </location>
</feature>
<dbReference type="EMBL" id="JAGGKT010000010">
    <property type="protein sequence ID" value="MBP1933278.1"/>
    <property type="molecule type" value="Genomic_DNA"/>
</dbReference>
<name>A0ABS4GSN7_9BACL</name>
<dbReference type="InterPro" id="IPR036291">
    <property type="entry name" value="NAD(P)-bd_dom_sf"/>
</dbReference>
<dbReference type="Gene3D" id="3.40.50.720">
    <property type="entry name" value="NAD(P)-binding Rossmann-like Domain"/>
    <property type="match status" value="1"/>
</dbReference>
<proteinExistence type="inferred from homology"/>
<protein>
    <submittedName>
        <fullName evidence="3">Nucleoside-diphosphate-sugar epimerase</fullName>
    </submittedName>
</protein>
<comment type="similarity">
    <text evidence="1">Belongs to the NAD(P)-dependent epimerase/dehydratase family.</text>
</comment>
<reference evidence="3 4" key="1">
    <citation type="submission" date="2021-03" db="EMBL/GenBank/DDBJ databases">
        <title>Genomic Encyclopedia of Type Strains, Phase IV (KMG-IV): sequencing the most valuable type-strain genomes for metagenomic binning, comparative biology and taxonomic classification.</title>
        <authorList>
            <person name="Goeker M."/>
        </authorList>
    </citation>
    <scope>NUCLEOTIDE SEQUENCE [LARGE SCALE GENOMIC DNA]</scope>
    <source>
        <strain evidence="3 4">DSM 24738</strain>
    </source>
</reference>
<dbReference type="Pfam" id="PF01370">
    <property type="entry name" value="Epimerase"/>
    <property type="match status" value="1"/>
</dbReference>
<accession>A0ABS4GSN7</accession>
<dbReference type="PANTHER" id="PTHR43000">
    <property type="entry name" value="DTDP-D-GLUCOSE 4,6-DEHYDRATASE-RELATED"/>
    <property type="match status" value="1"/>
</dbReference>
<sequence length="280" mass="32049">MFLSERLNQVKESIGFVQGDISEWDQLLHAIKQHQVQTIIHLAYYRDIQEQEKNPHRATKINCLGFNHILEAARIMGIKRVVWASSTAVYGYPHLYNEPVDEDALLSPTSIYGACKAYDEYLSNHYRKAFGLETIGLRPTVVYGDGRWYRGLSNFTYDLFAYATSGKEYVVQHGDKRVDWLHVKDCARAFVLAALVTNTVHGIFNITGQVATLREATEAIQRIEPNARFEIKPGGREEEYWPAYLDGTRAKDELGYIPEFDLSKGCKDYLDILRASFIEV</sequence>
<evidence type="ECO:0000313" key="4">
    <source>
        <dbReference type="Proteomes" id="UP001519343"/>
    </source>
</evidence>
<dbReference type="Proteomes" id="UP001519343">
    <property type="component" value="Unassembled WGS sequence"/>
</dbReference>
<dbReference type="SUPFAM" id="SSF51735">
    <property type="entry name" value="NAD(P)-binding Rossmann-fold domains"/>
    <property type="match status" value="1"/>
</dbReference>
<comment type="caution">
    <text evidence="3">The sequence shown here is derived from an EMBL/GenBank/DDBJ whole genome shotgun (WGS) entry which is preliminary data.</text>
</comment>
<dbReference type="InterPro" id="IPR001509">
    <property type="entry name" value="Epimerase_deHydtase"/>
</dbReference>
<evidence type="ECO:0000313" key="3">
    <source>
        <dbReference type="EMBL" id="MBP1933278.1"/>
    </source>
</evidence>
<organism evidence="3 4">
    <name type="scientific">Ammoniphilus resinae</name>
    <dbReference type="NCBI Taxonomy" id="861532"/>
    <lineage>
        <taxon>Bacteria</taxon>
        <taxon>Bacillati</taxon>
        <taxon>Bacillota</taxon>
        <taxon>Bacilli</taxon>
        <taxon>Bacillales</taxon>
        <taxon>Paenibacillaceae</taxon>
        <taxon>Aneurinibacillus group</taxon>
        <taxon>Ammoniphilus</taxon>
    </lineage>
</organism>
<gene>
    <name evidence="3" type="ORF">J2Z37_003291</name>
</gene>
<evidence type="ECO:0000259" key="2">
    <source>
        <dbReference type="Pfam" id="PF01370"/>
    </source>
</evidence>